<dbReference type="Proteomes" id="UP000663882">
    <property type="component" value="Unassembled WGS sequence"/>
</dbReference>
<evidence type="ECO:0000313" key="4">
    <source>
        <dbReference type="Proteomes" id="UP000663882"/>
    </source>
</evidence>
<dbReference type="OrthoDB" id="5860999at2759"/>
<dbReference type="EMBL" id="CAJNOO010005320">
    <property type="protein sequence ID" value="CAF1413546.1"/>
    <property type="molecule type" value="Genomic_DNA"/>
</dbReference>
<evidence type="ECO:0000313" key="1">
    <source>
        <dbReference type="EMBL" id="CAF1413546.1"/>
    </source>
</evidence>
<dbReference type="Proteomes" id="UP000663889">
    <property type="component" value="Unassembled WGS sequence"/>
</dbReference>
<organism evidence="1 4">
    <name type="scientific">Rotaria sordida</name>
    <dbReference type="NCBI Taxonomy" id="392033"/>
    <lineage>
        <taxon>Eukaryota</taxon>
        <taxon>Metazoa</taxon>
        <taxon>Spiralia</taxon>
        <taxon>Gnathifera</taxon>
        <taxon>Rotifera</taxon>
        <taxon>Eurotatoria</taxon>
        <taxon>Bdelloidea</taxon>
        <taxon>Philodinida</taxon>
        <taxon>Philodinidae</taxon>
        <taxon>Rotaria</taxon>
    </lineage>
</organism>
<protein>
    <submittedName>
        <fullName evidence="1">Uncharacterized protein</fullName>
    </submittedName>
</protein>
<gene>
    <name evidence="3" type="ORF">FNK824_LOCUS37094</name>
    <name evidence="1" type="ORF">RFH988_LOCUS35322</name>
    <name evidence="2" type="ORF">SEV965_LOCUS37997</name>
</gene>
<sequence length="119" mass="14219">MLSNIADEIQSYENPSPLCRDTLRRKINPILPKETIEESSEMIDTFKKRDKVKEKVMFYLQRNNIECIRTSVQRTIKELNLKPYKLRKAQKLTTAKKERVLCAKRLIRKFCARKTDSKW</sequence>
<evidence type="ECO:0000313" key="2">
    <source>
        <dbReference type="EMBL" id="CAF1538752.1"/>
    </source>
</evidence>
<proteinExistence type="predicted"/>
<name>A0A815LQ80_9BILA</name>
<dbReference type="AlphaFoldDB" id="A0A815LQ80"/>
<accession>A0A815LQ80</accession>
<dbReference type="Proteomes" id="UP000663874">
    <property type="component" value="Unassembled WGS sequence"/>
</dbReference>
<reference evidence="1" key="1">
    <citation type="submission" date="2021-02" db="EMBL/GenBank/DDBJ databases">
        <authorList>
            <person name="Nowell W R."/>
        </authorList>
    </citation>
    <scope>NUCLEOTIDE SEQUENCE</scope>
</reference>
<evidence type="ECO:0000313" key="3">
    <source>
        <dbReference type="EMBL" id="CAF4217821.1"/>
    </source>
</evidence>
<dbReference type="EMBL" id="CAJNOU010008548">
    <property type="protein sequence ID" value="CAF1538752.1"/>
    <property type="molecule type" value="Genomic_DNA"/>
</dbReference>
<dbReference type="EMBL" id="CAJOBE010018178">
    <property type="protein sequence ID" value="CAF4217821.1"/>
    <property type="molecule type" value="Genomic_DNA"/>
</dbReference>
<comment type="caution">
    <text evidence="1">The sequence shown here is derived from an EMBL/GenBank/DDBJ whole genome shotgun (WGS) entry which is preliminary data.</text>
</comment>